<feature type="non-terminal residue" evidence="1">
    <location>
        <position position="31"/>
    </location>
</feature>
<dbReference type="EMBL" id="BARV01013636">
    <property type="protein sequence ID" value="GAI24705.1"/>
    <property type="molecule type" value="Genomic_DNA"/>
</dbReference>
<name>X1ND10_9ZZZZ</name>
<dbReference type="AlphaFoldDB" id="X1ND10"/>
<sequence>MGDVTIRIAGTFAVLGIENRHFIGFNAHIPR</sequence>
<gene>
    <name evidence="1" type="ORF">S06H3_24485</name>
</gene>
<comment type="caution">
    <text evidence="1">The sequence shown here is derived from an EMBL/GenBank/DDBJ whole genome shotgun (WGS) entry which is preliminary data.</text>
</comment>
<evidence type="ECO:0000313" key="1">
    <source>
        <dbReference type="EMBL" id="GAI24705.1"/>
    </source>
</evidence>
<proteinExistence type="predicted"/>
<protein>
    <submittedName>
        <fullName evidence="1">Uncharacterized protein</fullName>
    </submittedName>
</protein>
<accession>X1ND10</accession>
<organism evidence="1">
    <name type="scientific">marine sediment metagenome</name>
    <dbReference type="NCBI Taxonomy" id="412755"/>
    <lineage>
        <taxon>unclassified sequences</taxon>
        <taxon>metagenomes</taxon>
        <taxon>ecological metagenomes</taxon>
    </lineage>
</organism>
<reference evidence="1" key="1">
    <citation type="journal article" date="2014" name="Front. Microbiol.">
        <title>High frequency of phylogenetically diverse reductive dehalogenase-homologous genes in deep subseafloor sedimentary metagenomes.</title>
        <authorList>
            <person name="Kawai M."/>
            <person name="Futagami T."/>
            <person name="Toyoda A."/>
            <person name="Takaki Y."/>
            <person name="Nishi S."/>
            <person name="Hori S."/>
            <person name="Arai W."/>
            <person name="Tsubouchi T."/>
            <person name="Morono Y."/>
            <person name="Uchiyama I."/>
            <person name="Ito T."/>
            <person name="Fujiyama A."/>
            <person name="Inagaki F."/>
            <person name="Takami H."/>
        </authorList>
    </citation>
    <scope>NUCLEOTIDE SEQUENCE</scope>
    <source>
        <strain evidence="1">Expedition CK06-06</strain>
    </source>
</reference>